<keyword evidence="2" id="KW-1185">Reference proteome</keyword>
<sequence>MKSHSEPYANLAERALRRSQMNALKAMVPDLEPDTDAPPRGSINLGDGYTLLRARDECRHLIQGRSGEVIRNFLERHNGPMRDKVFAVRWARLRLPCGQVARSLWKEAHRQLNKLRIARNVKYIHSNREAIAEVQFYFRARIQDETHAFALIDDFSAPDAEFLELSYGTFYICGHGQGEHLFVIPVKEIVSVAAMVPLSIHPRAAELFHDSENSYFLVEKPGLDAIRLAGYMEKDEELDDPL</sequence>
<evidence type="ECO:0008006" key="3">
    <source>
        <dbReference type="Google" id="ProtNLM"/>
    </source>
</evidence>
<evidence type="ECO:0000313" key="1">
    <source>
        <dbReference type="EMBL" id="KAK6968952.1"/>
    </source>
</evidence>
<dbReference type="AlphaFoldDB" id="A0AAV9Z1R1"/>
<proteinExistence type="predicted"/>
<gene>
    <name evidence="1" type="ORF">R3P38DRAFT_2589223</name>
</gene>
<reference evidence="1 2" key="1">
    <citation type="journal article" date="2024" name="J Genomics">
        <title>Draft genome sequencing and assembly of Favolaschia claudopus CIRM-BRFM 2984 isolated from oak limbs.</title>
        <authorList>
            <person name="Navarro D."/>
            <person name="Drula E."/>
            <person name="Chaduli D."/>
            <person name="Cazenave R."/>
            <person name="Ahrendt S."/>
            <person name="Wang J."/>
            <person name="Lipzen A."/>
            <person name="Daum C."/>
            <person name="Barry K."/>
            <person name="Grigoriev I.V."/>
            <person name="Favel A."/>
            <person name="Rosso M.N."/>
            <person name="Martin F."/>
        </authorList>
    </citation>
    <scope>NUCLEOTIDE SEQUENCE [LARGE SCALE GENOMIC DNA]</scope>
    <source>
        <strain evidence="1 2">CIRM-BRFM 2984</strain>
    </source>
</reference>
<comment type="caution">
    <text evidence="1">The sequence shown here is derived from an EMBL/GenBank/DDBJ whole genome shotgun (WGS) entry which is preliminary data.</text>
</comment>
<organism evidence="1 2">
    <name type="scientific">Favolaschia claudopus</name>
    <dbReference type="NCBI Taxonomy" id="2862362"/>
    <lineage>
        <taxon>Eukaryota</taxon>
        <taxon>Fungi</taxon>
        <taxon>Dikarya</taxon>
        <taxon>Basidiomycota</taxon>
        <taxon>Agaricomycotina</taxon>
        <taxon>Agaricomycetes</taxon>
        <taxon>Agaricomycetidae</taxon>
        <taxon>Agaricales</taxon>
        <taxon>Marasmiineae</taxon>
        <taxon>Mycenaceae</taxon>
        <taxon>Favolaschia</taxon>
    </lineage>
</organism>
<dbReference type="Proteomes" id="UP001362999">
    <property type="component" value="Unassembled WGS sequence"/>
</dbReference>
<name>A0AAV9Z1R1_9AGAR</name>
<protein>
    <recommendedName>
        <fullName evidence="3">DUF4132 domain-containing protein</fullName>
    </recommendedName>
</protein>
<accession>A0AAV9Z1R1</accession>
<evidence type="ECO:0000313" key="2">
    <source>
        <dbReference type="Proteomes" id="UP001362999"/>
    </source>
</evidence>
<dbReference type="EMBL" id="JAWWNJ010000239">
    <property type="protein sequence ID" value="KAK6968952.1"/>
    <property type="molecule type" value="Genomic_DNA"/>
</dbReference>